<dbReference type="AlphaFoldDB" id="N6TZ76"/>
<organism evidence="1">
    <name type="scientific">Dendroctonus ponderosae</name>
    <name type="common">Mountain pine beetle</name>
    <dbReference type="NCBI Taxonomy" id="77166"/>
    <lineage>
        <taxon>Eukaryota</taxon>
        <taxon>Metazoa</taxon>
        <taxon>Ecdysozoa</taxon>
        <taxon>Arthropoda</taxon>
        <taxon>Hexapoda</taxon>
        <taxon>Insecta</taxon>
        <taxon>Pterygota</taxon>
        <taxon>Neoptera</taxon>
        <taxon>Endopterygota</taxon>
        <taxon>Coleoptera</taxon>
        <taxon>Polyphaga</taxon>
        <taxon>Cucujiformia</taxon>
        <taxon>Curculionidae</taxon>
        <taxon>Scolytinae</taxon>
        <taxon>Dendroctonus</taxon>
    </lineage>
</organism>
<reference evidence="1" key="1">
    <citation type="journal article" date="2013" name="Genome Biol.">
        <title>Draft genome of the mountain pine beetle, Dendroctonus ponderosae Hopkins, a major forest pest.</title>
        <authorList>
            <person name="Keeling C.I."/>
            <person name="Yuen M.M."/>
            <person name="Liao N.Y."/>
            <person name="Docking T.R."/>
            <person name="Chan S.K."/>
            <person name="Taylor G.A."/>
            <person name="Palmquist D.L."/>
            <person name="Jackman S.D."/>
            <person name="Nguyen A."/>
            <person name="Li M."/>
            <person name="Henderson H."/>
            <person name="Janes J.K."/>
            <person name="Zhao Y."/>
            <person name="Pandoh P."/>
            <person name="Moore R."/>
            <person name="Sperling F.A."/>
            <person name="Huber D.P."/>
            <person name="Birol I."/>
            <person name="Jones S.J."/>
            <person name="Bohlmann J."/>
        </authorList>
    </citation>
    <scope>NUCLEOTIDE SEQUENCE</scope>
</reference>
<protein>
    <submittedName>
        <fullName evidence="1">Uncharacterized protein</fullName>
    </submittedName>
</protein>
<sequence length="75" mass="9007">MNNLEHHRSQREQWEIRQLDNDLLQQRQSERDRERELKELAEQRLLLADEHDVSDLQFMTAGKPAQMQKGPSLLQ</sequence>
<accession>N6TZ76</accession>
<feature type="non-terminal residue" evidence="1">
    <location>
        <position position="1"/>
    </location>
</feature>
<dbReference type="HOGENOM" id="CLU_2673647_0_0_1"/>
<name>N6TZ76_DENPD</name>
<gene>
    <name evidence="1" type="ORF">YQE_09734</name>
</gene>
<proteinExistence type="predicted"/>
<evidence type="ECO:0000313" key="1">
    <source>
        <dbReference type="EMBL" id="ENN73656.1"/>
    </source>
</evidence>
<dbReference type="EMBL" id="KB741154">
    <property type="protein sequence ID" value="ENN73656.1"/>
    <property type="molecule type" value="Genomic_DNA"/>
</dbReference>